<feature type="region of interest" description="Disordered" evidence="1">
    <location>
        <begin position="213"/>
        <end position="232"/>
    </location>
</feature>
<sequence length="522" mass="59126">MAESKPQDSPMVTRQVKKLQLKNPKKVKEMSLPFTGPYREVIGSLLYLAGVTRPDIAYAVNLLSRRQVAPTIGDFQEVKRILRYLRGTTNEGLVYKANESDMEVFTDSSFGDCESSKATSGYIIRIFGDTVAWRTNAVAQNVNKSNKIDVSISTDKMQNIRIKSSNSTSNEPEDAKSKKNNQLGKKLTSSVLKKNSVESDIVNSDLSEIEETEMTTSTKVNAHNPKTNEKLSSNLNLHHDTESLEHDEEIHDSHVNELKPNNSDYLEDDHTITVHKNKEVEPSNKITEIPIKNTPKKTGNRKRAASTDLSCLDDDEEDDAFQGIGSSNSHSRNTLQLQGSHNQLKKDGAVWSKETIRNGKLCNMKMVHLGRGISIPLHNWEIVLKKAKTRSLFIKNLARNLYGCERLANRCVSGTQKCTKVTNRDSPRKPFTPKKIKVIKNCYKAFLTNIKPSFFKKNEDLLVVLDEFNSVLSDEISVQIKEYKKSQAQNIKLKKPLRLEEVYDDEEINDSLDEDEMIYEEE</sequence>
<evidence type="ECO:0000256" key="1">
    <source>
        <dbReference type="SAM" id="MobiDB-lite"/>
    </source>
</evidence>
<name>A0ABD2W298_9HYME</name>
<dbReference type="Proteomes" id="UP001627154">
    <property type="component" value="Unassembled WGS sequence"/>
</dbReference>
<evidence type="ECO:0000313" key="3">
    <source>
        <dbReference type="Proteomes" id="UP001627154"/>
    </source>
</evidence>
<accession>A0ABD2W298</accession>
<protein>
    <recommendedName>
        <fullName evidence="4">Reverse transcriptase Ty1/copia-type domain-containing protein</fullName>
    </recommendedName>
</protein>
<reference evidence="2 3" key="1">
    <citation type="journal article" date="2024" name="bioRxiv">
        <title>A reference genome for Trichogramma kaykai: A tiny desert-dwelling parasitoid wasp with competing sex-ratio distorters.</title>
        <authorList>
            <person name="Culotta J."/>
            <person name="Lindsey A.R."/>
        </authorList>
    </citation>
    <scope>NUCLEOTIDE SEQUENCE [LARGE SCALE GENOMIC DNA]</scope>
    <source>
        <strain evidence="2 3">KSX58</strain>
    </source>
</reference>
<feature type="compositionally biased region" description="Polar residues" evidence="1">
    <location>
        <begin position="159"/>
        <end position="170"/>
    </location>
</feature>
<feature type="compositionally biased region" description="Polar residues" evidence="1">
    <location>
        <begin position="219"/>
        <end position="232"/>
    </location>
</feature>
<comment type="caution">
    <text evidence="2">The sequence shown here is derived from an EMBL/GenBank/DDBJ whole genome shotgun (WGS) entry which is preliminary data.</text>
</comment>
<dbReference type="PANTHER" id="PTHR11439:SF483">
    <property type="entry name" value="PEPTIDE SYNTHASE GLIP-LIKE, PUTATIVE (AFU_ORTHOLOGUE AFUA_3G12920)-RELATED"/>
    <property type="match status" value="1"/>
</dbReference>
<feature type="compositionally biased region" description="Polar residues" evidence="1">
    <location>
        <begin position="180"/>
        <end position="190"/>
    </location>
</feature>
<evidence type="ECO:0008006" key="4">
    <source>
        <dbReference type="Google" id="ProtNLM"/>
    </source>
</evidence>
<dbReference type="AlphaFoldDB" id="A0ABD2W298"/>
<organism evidence="2 3">
    <name type="scientific">Trichogramma kaykai</name>
    <dbReference type="NCBI Taxonomy" id="54128"/>
    <lineage>
        <taxon>Eukaryota</taxon>
        <taxon>Metazoa</taxon>
        <taxon>Ecdysozoa</taxon>
        <taxon>Arthropoda</taxon>
        <taxon>Hexapoda</taxon>
        <taxon>Insecta</taxon>
        <taxon>Pterygota</taxon>
        <taxon>Neoptera</taxon>
        <taxon>Endopterygota</taxon>
        <taxon>Hymenoptera</taxon>
        <taxon>Apocrita</taxon>
        <taxon>Proctotrupomorpha</taxon>
        <taxon>Chalcidoidea</taxon>
        <taxon>Trichogrammatidae</taxon>
        <taxon>Trichogramma</taxon>
    </lineage>
</organism>
<dbReference type="PANTHER" id="PTHR11439">
    <property type="entry name" value="GAG-POL-RELATED RETROTRANSPOSON"/>
    <property type="match status" value="1"/>
</dbReference>
<proteinExistence type="predicted"/>
<gene>
    <name evidence="2" type="ORF">TKK_017557</name>
</gene>
<keyword evidence="3" id="KW-1185">Reference proteome</keyword>
<feature type="region of interest" description="Disordered" evidence="1">
    <location>
        <begin position="159"/>
        <end position="190"/>
    </location>
</feature>
<dbReference type="EMBL" id="JBJJXI010000141">
    <property type="protein sequence ID" value="KAL3386976.1"/>
    <property type="molecule type" value="Genomic_DNA"/>
</dbReference>
<evidence type="ECO:0000313" key="2">
    <source>
        <dbReference type="EMBL" id="KAL3386976.1"/>
    </source>
</evidence>